<comment type="caution">
    <text evidence="10">The sequence shown here is derived from an EMBL/GenBank/DDBJ whole genome shotgun (WGS) entry which is preliminary data.</text>
</comment>
<sequence length="415" mass="47179">MKTIYNILVSLLITGMKIGAVFNYKLKKGLAGRRQSCEIVKSKFSADDQVIWMHAASLGEYEQGLPVLEKLKEAFPTHKILVTFFSPSGYDHVITKKNIADAVCYLPFDTDRWVKEFTSNFTTDIFFTVKYDFWYNLLDELKRQKAEIYVVSALFYETQVFFKFYGKWFVKELKENVDFFFHQTSHSSALAKGIGLKNSITAGDTRYDRVKQLRDRDNTVKYIDEFTQNQKTVIFGSSWEAEERIAEILLVKNRNLKIIIAPHDLKRVAALQTTFPSAILYSQLSEKNPLNYSNVQVLIIDCIGLLADLYSYGDIAVVGGGFHAKGLHNILEAATYGIPVFFGDQFRKNPEADGLIAHNGGKCFEDEFFAAPYLLGLVNDDVLLKKMGENAANFVNQQPPASDIIVDFVVKNHRL</sequence>
<dbReference type="EC" id="2.4.99.12" evidence="2 8"/>
<keyword evidence="8" id="KW-1133">Transmembrane helix</keyword>
<dbReference type="Gene3D" id="3.40.50.11720">
    <property type="entry name" value="3-Deoxy-D-manno-octulosonic-acid transferase, N-terminal domain"/>
    <property type="match status" value="1"/>
</dbReference>
<dbReference type="OrthoDB" id="9789797at2"/>
<keyword evidence="4 8" id="KW-0808">Transferase</keyword>
<dbReference type="Gene3D" id="3.40.50.2000">
    <property type="entry name" value="Glycogen Phosphorylase B"/>
    <property type="match status" value="1"/>
</dbReference>
<dbReference type="GO" id="GO:0009245">
    <property type="term" value="P:lipid A biosynthetic process"/>
    <property type="evidence" value="ECO:0007669"/>
    <property type="project" value="TreeGrafter"/>
</dbReference>
<reference evidence="11" key="1">
    <citation type="submission" date="2018-11" db="EMBL/GenBank/DDBJ databases">
        <title>Proposal to divide the Flavobacteriaceae and reorganize its genera based on Amino Acid Identity values calculated from whole genome sequences.</title>
        <authorList>
            <person name="Nicholson A.C."/>
            <person name="Gulvik C.A."/>
            <person name="Whitney A.M."/>
            <person name="Humrighouse B.W."/>
            <person name="Bell M."/>
            <person name="Holmes B."/>
            <person name="Steigerwalt A."/>
            <person name="Villarma A."/>
            <person name="Sheth M."/>
            <person name="Batra D."/>
            <person name="Pryor J."/>
            <person name="Bernardet J.-F."/>
            <person name="Hugo C."/>
            <person name="Kampfer P."/>
            <person name="Newman J."/>
            <person name="Mcquiston J.R."/>
        </authorList>
    </citation>
    <scope>NUCLEOTIDE SEQUENCE [LARGE SCALE GENOMIC DNA]</scope>
    <source>
        <strain evidence="11">H3056</strain>
    </source>
</reference>
<keyword evidence="8" id="KW-0812">Transmembrane</keyword>
<protein>
    <recommendedName>
        <fullName evidence="3 8">3-deoxy-D-manno-octulosonic acid transferase</fullName>
        <shortName evidence="8">Kdo transferase</shortName>
        <ecNumber evidence="2 8">2.4.99.12</ecNumber>
    </recommendedName>
    <alternativeName>
        <fullName evidence="5 8">Lipid IV(A) 3-deoxy-D-manno-octulosonic acid transferase</fullName>
    </alternativeName>
</protein>
<keyword evidence="8" id="KW-0472">Membrane</keyword>
<dbReference type="Proteomes" id="UP000270224">
    <property type="component" value="Unassembled WGS sequence"/>
</dbReference>
<keyword evidence="8" id="KW-1003">Cell membrane</keyword>
<evidence type="ECO:0000313" key="11">
    <source>
        <dbReference type="Proteomes" id="UP000270224"/>
    </source>
</evidence>
<dbReference type="GO" id="GO:0009244">
    <property type="term" value="P:lipopolysaccharide core region biosynthetic process"/>
    <property type="evidence" value="ECO:0007669"/>
    <property type="project" value="UniProtKB-UniRule"/>
</dbReference>
<dbReference type="GO" id="GO:0005886">
    <property type="term" value="C:plasma membrane"/>
    <property type="evidence" value="ECO:0007669"/>
    <property type="project" value="UniProtKB-SubCell"/>
</dbReference>
<evidence type="ECO:0000256" key="7">
    <source>
        <dbReference type="PIRSR" id="PIRSR639901-1"/>
    </source>
</evidence>
<evidence type="ECO:0000256" key="3">
    <source>
        <dbReference type="ARBA" id="ARBA00019077"/>
    </source>
</evidence>
<evidence type="ECO:0000256" key="6">
    <source>
        <dbReference type="ARBA" id="ARBA00049183"/>
    </source>
</evidence>
<comment type="catalytic activity">
    <reaction evidence="6 8">
        <text>lipid IVA (E. coli) + CMP-3-deoxy-beta-D-manno-octulosonate = alpha-Kdo-(2-&gt;6)-lipid IVA (E. coli) + CMP + H(+)</text>
        <dbReference type="Rhea" id="RHEA:28066"/>
        <dbReference type="ChEBI" id="CHEBI:15378"/>
        <dbReference type="ChEBI" id="CHEBI:58603"/>
        <dbReference type="ChEBI" id="CHEBI:60364"/>
        <dbReference type="ChEBI" id="CHEBI:60377"/>
        <dbReference type="ChEBI" id="CHEBI:85987"/>
        <dbReference type="EC" id="2.4.99.12"/>
    </reaction>
</comment>
<keyword evidence="8" id="KW-0448">Lipopolysaccharide biosynthesis</keyword>
<evidence type="ECO:0000256" key="8">
    <source>
        <dbReference type="RuleBase" id="RU365103"/>
    </source>
</evidence>
<gene>
    <name evidence="10" type="ORF">EGI11_08140</name>
</gene>
<dbReference type="AlphaFoldDB" id="A0A3N0WRB6"/>
<name>A0A3N0WRB6_9FLAO</name>
<evidence type="ECO:0000256" key="2">
    <source>
        <dbReference type="ARBA" id="ARBA00012621"/>
    </source>
</evidence>
<feature type="active site" description="Proton acceptor" evidence="7">
    <location>
        <position position="60"/>
    </location>
</feature>
<proteinExistence type="inferred from homology"/>
<organism evidence="10 11">
    <name type="scientific">Kaistella daneshvariae</name>
    <dbReference type="NCBI Taxonomy" id="2487074"/>
    <lineage>
        <taxon>Bacteria</taxon>
        <taxon>Pseudomonadati</taxon>
        <taxon>Bacteroidota</taxon>
        <taxon>Flavobacteriia</taxon>
        <taxon>Flavobacteriales</taxon>
        <taxon>Weeksellaceae</taxon>
        <taxon>Chryseobacterium group</taxon>
        <taxon>Kaistella</taxon>
    </lineage>
</organism>
<dbReference type="SUPFAM" id="SSF53756">
    <property type="entry name" value="UDP-Glycosyltransferase/glycogen phosphorylase"/>
    <property type="match status" value="1"/>
</dbReference>
<evidence type="ECO:0000256" key="4">
    <source>
        <dbReference type="ARBA" id="ARBA00022679"/>
    </source>
</evidence>
<feature type="transmembrane region" description="Helical" evidence="8">
    <location>
        <begin position="6"/>
        <end position="24"/>
    </location>
</feature>
<dbReference type="InterPro" id="IPR039901">
    <property type="entry name" value="Kdotransferase"/>
</dbReference>
<dbReference type="EMBL" id="RJUG01000004">
    <property type="protein sequence ID" value="ROI07656.1"/>
    <property type="molecule type" value="Genomic_DNA"/>
</dbReference>
<reference evidence="11" key="2">
    <citation type="submission" date="2018-11" db="EMBL/GenBank/DDBJ databases">
        <title>Proposal to divide the Flavobacteriaceae and reorganize its genera based on Amino Acid Identity values calculated from whole genome sequences.</title>
        <authorList>
            <person name="Nicholson A.C."/>
            <person name="Gulvik C.A."/>
            <person name="Whitney A.M."/>
            <person name="Humrighouse B.W."/>
            <person name="Bell M."/>
            <person name="Holmens B."/>
            <person name="Steigerwalt A."/>
            <person name="Villarma A."/>
            <person name="Sheth M."/>
            <person name="Batra D."/>
            <person name="Pryor J."/>
            <person name="Bernardet J.-F."/>
            <person name="Hugo C."/>
            <person name="Kampfer P."/>
            <person name="Newman J."/>
            <person name="Mcquiston J.R."/>
        </authorList>
    </citation>
    <scope>NUCLEOTIDE SEQUENCE [LARGE SCALE GENOMIC DNA]</scope>
    <source>
        <strain evidence="11">H3056</strain>
    </source>
</reference>
<dbReference type="PANTHER" id="PTHR42755">
    <property type="entry name" value="3-DEOXY-MANNO-OCTULOSONATE CYTIDYLYLTRANSFERASE"/>
    <property type="match status" value="1"/>
</dbReference>
<dbReference type="InterPro" id="IPR038107">
    <property type="entry name" value="Glycos_transf_N_sf"/>
</dbReference>
<comment type="subcellular location">
    <subcellularLocation>
        <location evidence="8">Cell membrane</location>
    </subcellularLocation>
</comment>
<evidence type="ECO:0000256" key="1">
    <source>
        <dbReference type="ARBA" id="ARBA00004713"/>
    </source>
</evidence>
<comment type="function">
    <text evidence="8">Involved in lipopolysaccharide (LPS) biosynthesis. Catalyzes the transfer of 3-deoxy-D-manno-octulosonate (Kdo) residue(s) from CMP-Kdo to lipid IV(A), the tetraacyldisaccharide-1,4'-bisphosphate precursor of lipid A.</text>
</comment>
<dbReference type="InterPro" id="IPR007507">
    <property type="entry name" value="Glycos_transf_N"/>
</dbReference>
<evidence type="ECO:0000313" key="10">
    <source>
        <dbReference type="EMBL" id="ROI07656.1"/>
    </source>
</evidence>
<feature type="domain" description="3-deoxy-D-manno-octulosonic-acid transferase N-terminal" evidence="9">
    <location>
        <begin position="45"/>
        <end position="208"/>
    </location>
</feature>
<dbReference type="UniPathway" id="UPA00958"/>
<dbReference type="PANTHER" id="PTHR42755:SF1">
    <property type="entry name" value="3-DEOXY-D-MANNO-OCTULOSONIC ACID TRANSFERASE, MITOCHONDRIAL-RELATED"/>
    <property type="match status" value="1"/>
</dbReference>
<dbReference type="Pfam" id="PF04413">
    <property type="entry name" value="Glycos_transf_N"/>
    <property type="match status" value="1"/>
</dbReference>
<dbReference type="GO" id="GO:0043842">
    <property type="term" value="F:Kdo transferase activity"/>
    <property type="evidence" value="ECO:0007669"/>
    <property type="project" value="UniProtKB-EC"/>
</dbReference>
<accession>A0A3N0WRB6</accession>
<comment type="pathway">
    <text evidence="1 8">Bacterial outer membrane biogenesis; LPS core biosynthesis.</text>
</comment>
<comment type="similarity">
    <text evidence="8">Belongs to the glycosyltransferase group 1 family.</text>
</comment>
<evidence type="ECO:0000256" key="5">
    <source>
        <dbReference type="ARBA" id="ARBA00031445"/>
    </source>
</evidence>
<evidence type="ECO:0000259" key="9">
    <source>
        <dbReference type="Pfam" id="PF04413"/>
    </source>
</evidence>